<dbReference type="InterPro" id="IPR005754">
    <property type="entry name" value="Sortase"/>
</dbReference>
<evidence type="ECO:0000313" key="2">
    <source>
        <dbReference type="EMBL" id="MCF2947458.1"/>
    </source>
</evidence>
<sequence length="209" mass="23565">MHTYSYKKKNRISWCLSLLVKYKWLALVLGLGIYQFSAGLYIFAKAELAQYLIAKAWNKNLSSHQQQAPWPWADTFPVAELIIKDSSWYVLAGASGRNLAFAPTHVSATPLPGKLGNSVIVGHRDTQFNQLKNIQKGDVIEVKTTEGRQPFKVSSLRIAHQSQVEYLYDDEESSNLNYSTKALTLITCYPFDSLVPNPTHRYIVKAVAI</sequence>
<dbReference type="RefSeq" id="WP_235310980.1">
    <property type="nucleotide sequence ID" value="NZ_JAKGAS010000002.1"/>
</dbReference>
<dbReference type="GO" id="GO:0016787">
    <property type="term" value="F:hydrolase activity"/>
    <property type="evidence" value="ECO:0007669"/>
    <property type="project" value="UniProtKB-KW"/>
</dbReference>
<dbReference type="Proteomes" id="UP001521137">
    <property type="component" value="Unassembled WGS sequence"/>
</dbReference>
<dbReference type="InterPro" id="IPR022445">
    <property type="entry name" value="Sortase_proteobact_type"/>
</dbReference>
<dbReference type="NCBIfam" id="TIGR01076">
    <property type="entry name" value="sortase_fam"/>
    <property type="match status" value="1"/>
</dbReference>
<dbReference type="EC" id="3.4.22.-" evidence="2"/>
<comment type="caution">
    <text evidence="2">The sequence shown here is derived from an EMBL/GenBank/DDBJ whole genome shotgun (WGS) entry which is preliminary data.</text>
</comment>
<dbReference type="InterPro" id="IPR023365">
    <property type="entry name" value="Sortase_dom-sf"/>
</dbReference>
<gene>
    <name evidence="2" type="ORF">L0668_05010</name>
</gene>
<dbReference type="InterPro" id="IPR041999">
    <property type="entry name" value="Sortase_D_1"/>
</dbReference>
<dbReference type="EMBL" id="JAKGAS010000002">
    <property type="protein sequence ID" value="MCF2947458.1"/>
    <property type="molecule type" value="Genomic_DNA"/>
</dbReference>
<dbReference type="Pfam" id="PF04203">
    <property type="entry name" value="Sortase"/>
    <property type="match status" value="1"/>
</dbReference>
<dbReference type="SUPFAM" id="SSF63817">
    <property type="entry name" value="Sortase"/>
    <property type="match status" value="1"/>
</dbReference>
<dbReference type="NCBIfam" id="TIGR03784">
    <property type="entry name" value="marine_sortase"/>
    <property type="match status" value="1"/>
</dbReference>
<name>A0ABS9D3F0_9ALTE</name>
<accession>A0ABS9D3F0</accession>
<organism evidence="2 3">
    <name type="scientific">Paraglaciecola algarum</name>
    <dbReference type="NCBI Taxonomy" id="3050085"/>
    <lineage>
        <taxon>Bacteria</taxon>
        <taxon>Pseudomonadati</taxon>
        <taxon>Pseudomonadota</taxon>
        <taxon>Gammaproteobacteria</taxon>
        <taxon>Alteromonadales</taxon>
        <taxon>Alteromonadaceae</taxon>
        <taxon>Paraglaciecola</taxon>
    </lineage>
</organism>
<evidence type="ECO:0000313" key="3">
    <source>
        <dbReference type="Proteomes" id="UP001521137"/>
    </source>
</evidence>
<keyword evidence="3" id="KW-1185">Reference proteome</keyword>
<protein>
    <submittedName>
        <fullName evidence="2">Class GN sortase</fullName>
        <ecNumber evidence="2">3.4.22.-</ecNumber>
    </submittedName>
</protein>
<evidence type="ECO:0000256" key="1">
    <source>
        <dbReference type="ARBA" id="ARBA00022801"/>
    </source>
</evidence>
<keyword evidence="1 2" id="KW-0378">Hydrolase</keyword>
<reference evidence="2 3" key="1">
    <citation type="submission" date="2022-01" db="EMBL/GenBank/DDBJ databases">
        <title>Paraglaciecola sp. G1-23.</title>
        <authorList>
            <person name="Jin M.S."/>
            <person name="Han D.M."/>
            <person name="Kim H.M."/>
            <person name="Jeon C.O."/>
        </authorList>
    </citation>
    <scope>NUCLEOTIDE SEQUENCE [LARGE SCALE GENOMIC DNA]</scope>
    <source>
        <strain evidence="2 3">G1-23</strain>
    </source>
</reference>
<proteinExistence type="predicted"/>
<dbReference type="CDD" id="cd05828">
    <property type="entry name" value="Sortase_D_1"/>
    <property type="match status" value="1"/>
</dbReference>
<dbReference type="Gene3D" id="2.40.260.10">
    <property type="entry name" value="Sortase"/>
    <property type="match status" value="1"/>
</dbReference>